<dbReference type="Proteomes" id="UP000236319">
    <property type="component" value="Unassembled WGS sequence"/>
</dbReference>
<sequence>MVECISVDSIQANSAVDMGGADSVLAGRSEKLPFTDFVFNIAAAIDEAGALLLFEVDELVQDLWVRLEISLPFPAFLEQVPVQVIGLHERAVQRVFMLDAEVDALPPLQEVGVEVLAPEQPYELRQLPYTTHAVDQIAYEYVFVGVVALEVLERPCLLDVTVHAGGERPDPAFCGTRTLSQEIRNKLPQPLVA</sequence>
<reference evidence="1 2" key="1">
    <citation type="journal article" date="2017" name="BMC Genomics">
        <title>Whole-genome assembly of Babesia ovata and comparative genomics between closely related pathogens.</title>
        <authorList>
            <person name="Yamagishi J."/>
            <person name="Asada M."/>
            <person name="Hakimi H."/>
            <person name="Tanaka T.Q."/>
            <person name="Sugimoto C."/>
            <person name="Kawazu S."/>
        </authorList>
    </citation>
    <scope>NUCLEOTIDE SEQUENCE [LARGE SCALE GENOMIC DNA]</scope>
    <source>
        <strain evidence="1 2">Miyake</strain>
    </source>
</reference>
<dbReference type="GeneID" id="39872350"/>
<dbReference type="VEuPathDB" id="PiroplasmaDB:BOVATA_000730"/>
<keyword evidence="2" id="KW-1185">Reference proteome</keyword>
<dbReference type="RefSeq" id="XP_028864823.1">
    <property type="nucleotide sequence ID" value="XM_029008990.1"/>
</dbReference>
<organism evidence="1 2">
    <name type="scientific">Babesia ovata</name>
    <dbReference type="NCBI Taxonomy" id="189622"/>
    <lineage>
        <taxon>Eukaryota</taxon>
        <taxon>Sar</taxon>
        <taxon>Alveolata</taxon>
        <taxon>Apicomplexa</taxon>
        <taxon>Aconoidasida</taxon>
        <taxon>Piroplasmida</taxon>
        <taxon>Babesiidae</taxon>
        <taxon>Babesia</taxon>
    </lineage>
</organism>
<name>A0A2H6K6H2_9APIC</name>
<gene>
    <name evidence="1" type="ORF">BOVATA_000730</name>
</gene>
<proteinExistence type="predicted"/>
<protein>
    <submittedName>
        <fullName evidence="1">Adenylate cyclase, putative</fullName>
    </submittedName>
</protein>
<dbReference type="EMBL" id="BDSA01000001">
    <property type="protein sequence ID" value="GBE58580.1"/>
    <property type="molecule type" value="Genomic_DNA"/>
</dbReference>
<comment type="caution">
    <text evidence="1">The sequence shown here is derived from an EMBL/GenBank/DDBJ whole genome shotgun (WGS) entry which is preliminary data.</text>
</comment>
<evidence type="ECO:0000313" key="2">
    <source>
        <dbReference type="Proteomes" id="UP000236319"/>
    </source>
</evidence>
<accession>A0A2H6K6H2</accession>
<dbReference type="AlphaFoldDB" id="A0A2H6K6H2"/>
<evidence type="ECO:0000313" key="1">
    <source>
        <dbReference type="EMBL" id="GBE58580.1"/>
    </source>
</evidence>